<keyword evidence="3 5" id="KW-0560">Oxidoreductase</keyword>
<gene>
    <name evidence="7" type="ORF">B5J99_05345</name>
</gene>
<keyword evidence="2 5" id="KW-0479">Metal-binding</keyword>
<evidence type="ECO:0000313" key="7">
    <source>
        <dbReference type="EMBL" id="ASR53355.1"/>
    </source>
</evidence>
<keyword evidence="4 5" id="KW-0408">Iron</keyword>
<evidence type="ECO:0000256" key="4">
    <source>
        <dbReference type="ARBA" id="ARBA00023004"/>
    </source>
</evidence>
<dbReference type="Proteomes" id="UP000258016">
    <property type="component" value="Chromosome"/>
</dbReference>
<dbReference type="PANTHER" id="PTHR10543">
    <property type="entry name" value="BETA-CAROTENE DIOXYGENASE"/>
    <property type="match status" value="1"/>
</dbReference>
<dbReference type="InterPro" id="IPR004294">
    <property type="entry name" value="Carotenoid_Oase"/>
</dbReference>
<evidence type="ECO:0000313" key="8">
    <source>
        <dbReference type="Proteomes" id="UP000258016"/>
    </source>
</evidence>
<comment type="similarity">
    <text evidence="1 5">Belongs to the carotenoid oxygenase family.</text>
</comment>
<evidence type="ECO:0000256" key="5">
    <source>
        <dbReference type="RuleBase" id="RU364048"/>
    </source>
</evidence>
<evidence type="ECO:0000256" key="1">
    <source>
        <dbReference type="ARBA" id="ARBA00006787"/>
    </source>
</evidence>
<proteinExistence type="inferred from homology"/>
<dbReference type="EC" id="1.13.11.-" evidence="5"/>
<keyword evidence="8" id="KW-1185">Reference proteome</keyword>
<comment type="cofactor">
    <cofactor evidence="5">
        <name>Fe(2+)</name>
        <dbReference type="ChEBI" id="CHEBI:29033"/>
    </cofactor>
    <text evidence="5">Binds 1 Fe(2+) ion per subunit.</text>
</comment>
<dbReference type="Pfam" id="PF03055">
    <property type="entry name" value="RPE65"/>
    <property type="match status" value="1"/>
</dbReference>
<sequence length="479" mass="52264">MNRRDLLLRGGLATAGAMLPGWASTAMAATQAPALPDWTLGVGDILSDITPQPLVRVSGRAPALKGTLYRNGPARFRRGASAVGHWFDGDGLVRAWRVNGDQASLAARFVDTPKRRLEEQLDRIVQPGFGTPAGPGASVGSPDDTNPANTHVIAAGGRLLALWEAGSATALDPETLATQGMVTFRDDLARMPFLAHPRIEPSGQIWNIGSGGESAYVWRLSADGSFEAGQAIALPMASYMHDFTATARHLVILCQPWVSDQARLPFSQSMSWRPERGSRVLVLDKDDLSRRREYELPPLFFFHLGDAWEEADGTIRFDGCFHADPTFALLGAPGLVEGRHEYSERPELTLVTLHPDGRADMKAAGISAEFLRSAPETAGLLRHQTIHVGGYRTDRPFARSIGIWDWRSGRDDSFDFGARQLVEEFVPAGRHLIRTTLNLDARATELHVFDARKVADGPVVTWRSTVPLPLSFHGSWVSG</sequence>
<dbReference type="PANTHER" id="PTHR10543:SF89">
    <property type="entry name" value="CAROTENOID 9,10(9',10')-CLEAVAGE DIOXYGENASE 1"/>
    <property type="match status" value="1"/>
</dbReference>
<accession>A0ABM6MBM4</accession>
<name>A0ABM6MBM4_9SPHN</name>
<feature type="chain" id="PRO_5046453006" description="Dioxygenase" evidence="6">
    <location>
        <begin position="29"/>
        <end position="479"/>
    </location>
</feature>
<evidence type="ECO:0000256" key="2">
    <source>
        <dbReference type="ARBA" id="ARBA00022723"/>
    </source>
</evidence>
<organism evidence="7 8">
    <name type="scientific">Blastomonas fulva</name>
    <dbReference type="NCBI Taxonomy" id="1550728"/>
    <lineage>
        <taxon>Bacteria</taxon>
        <taxon>Pseudomonadati</taxon>
        <taxon>Pseudomonadota</taxon>
        <taxon>Alphaproteobacteria</taxon>
        <taxon>Sphingomonadales</taxon>
        <taxon>Sphingomonadaceae</taxon>
        <taxon>Blastomonas</taxon>
    </lineage>
</organism>
<keyword evidence="6" id="KW-0732">Signal</keyword>
<evidence type="ECO:0000256" key="6">
    <source>
        <dbReference type="SAM" id="SignalP"/>
    </source>
</evidence>
<dbReference type="PROSITE" id="PS51318">
    <property type="entry name" value="TAT"/>
    <property type="match status" value="1"/>
</dbReference>
<keyword evidence="5" id="KW-0223">Dioxygenase</keyword>
<feature type="signal peptide" evidence="6">
    <location>
        <begin position="1"/>
        <end position="28"/>
    </location>
</feature>
<protein>
    <recommendedName>
        <fullName evidence="5">Dioxygenase</fullName>
        <ecNumber evidence="5">1.13.11.-</ecNumber>
    </recommendedName>
</protein>
<evidence type="ECO:0000256" key="3">
    <source>
        <dbReference type="ARBA" id="ARBA00023002"/>
    </source>
</evidence>
<reference evidence="7 8" key="1">
    <citation type="submission" date="2017-03" db="EMBL/GenBank/DDBJ databases">
        <title>Complete genome sequence of Blastomonas fulva degrading microcsystin LR.</title>
        <authorList>
            <person name="Lee H.-g."/>
            <person name="Jin L."/>
            <person name="oh H.-M."/>
        </authorList>
    </citation>
    <scope>NUCLEOTIDE SEQUENCE [LARGE SCALE GENOMIC DNA]</scope>
    <source>
        <strain evidence="7 8">T2</strain>
    </source>
</reference>
<dbReference type="EMBL" id="CP020083">
    <property type="protein sequence ID" value="ASR53355.1"/>
    <property type="molecule type" value="Genomic_DNA"/>
</dbReference>
<dbReference type="InterPro" id="IPR006311">
    <property type="entry name" value="TAT_signal"/>
</dbReference>